<feature type="domain" description="Peptidoglycan binding-like" evidence="3">
    <location>
        <begin position="357"/>
        <end position="400"/>
    </location>
</feature>
<accession>A0A508WZQ3</accession>
<reference evidence="5" key="1">
    <citation type="submission" date="2019-06" db="EMBL/GenBank/DDBJ databases">
        <authorList>
            <person name="Le Quere A."/>
            <person name="Colella S."/>
        </authorList>
    </citation>
    <scope>NUCLEOTIDE SEQUENCE</scope>
    <source>
        <strain evidence="5">EmedicaeMD41</strain>
    </source>
</reference>
<dbReference type="Pfam" id="PF13406">
    <property type="entry name" value="SLT_2"/>
    <property type="match status" value="1"/>
</dbReference>
<keyword evidence="2" id="KW-0732">Signal</keyword>
<evidence type="ECO:0000259" key="3">
    <source>
        <dbReference type="Pfam" id="PF01471"/>
    </source>
</evidence>
<evidence type="ECO:0000313" key="5">
    <source>
        <dbReference type="EMBL" id="VTZ62826.1"/>
    </source>
</evidence>
<dbReference type="InterPro" id="IPR011970">
    <property type="entry name" value="MltB_2"/>
</dbReference>
<dbReference type="Gene3D" id="1.10.530.10">
    <property type="match status" value="1"/>
</dbReference>
<dbReference type="EMBL" id="CABFNB010000111">
    <property type="protein sequence ID" value="VTZ62826.1"/>
    <property type="molecule type" value="Genomic_DNA"/>
</dbReference>
<dbReference type="GO" id="GO:0009253">
    <property type="term" value="P:peptidoglycan catabolic process"/>
    <property type="evidence" value="ECO:0007669"/>
    <property type="project" value="TreeGrafter"/>
</dbReference>
<evidence type="ECO:0000256" key="2">
    <source>
        <dbReference type="SAM" id="SignalP"/>
    </source>
</evidence>
<dbReference type="InterPro" id="IPR036366">
    <property type="entry name" value="PGBDSf"/>
</dbReference>
<gene>
    <name evidence="5" type="ORF">EMEDMD4_440140</name>
</gene>
<dbReference type="Gene3D" id="1.10.101.10">
    <property type="entry name" value="PGBD-like superfamily/PGBD"/>
    <property type="match status" value="1"/>
</dbReference>
<dbReference type="InterPro" id="IPR043426">
    <property type="entry name" value="MltB-like"/>
</dbReference>
<evidence type="ECO:0000256" key="1">
    <source>
        <dbReference type="SAM" id="MobiDB-lite"/>
    </source>
</evidence>
<organism evidence="5">
    <name type="scientific">Sinorhizobium medicae</name>
    <dbReference type="NCBI Taxonomy" id="110321"/>
    <lineage>
        <taxon>Bacteria</taxon>
        <taxon>Pseudomonadati</taxon>
        <taxon>Pseudomonadota</taxon>
        <taxon>Alphaproteobacteria</taxon>
        <taxon>Hyphomicrobiales</taxon>
        <taxon>Rhizobiaceae</taxon>
        <taxon>Sinorhizobium/Ensifer group</taxon>
        <taxon>Sinorhizobium</taxon>
    </lineage>
</organism>
<protein>
    <submittedName>
        <fullName evidence="5">Lytic murein transglycosylase (Modular protein)</fullName>
    </submittedName>
</protein>
<dbReference type="InterPro" id="IPR023346">
    <property type="entry name" value="Lysozyme-like_dom_sf"/>
</dbReference>
<sequence>MLRFLSVLFLASLFFVSASFAASRSDVEAQFRQWLQSDLWPEAQKAGVSSGAFKAAFKGVRLNWDLPDLAPPGFPKPKQRKQSQAEFSSPGSYFSEKRLQGLAATGRSLASTHASTLKRIERTYGVPGTIVLAIWGKESGFGRAKIPHPIMDVLATKAFMSTRPELFRRELIAALHILDSGDVKEAEMRGSWAGAMGQPQFLPTSFLKYAVDFDGDGRRDIWNSVPDSLASIASYLAQKGWQRGRDWGFEVAIPSGVSCAQEGPDLARPIAEWAGMGIGRVSGKPFPAAERGASGMMLVPAGTHGPQFIVTPNFYVIKEYNNSDLYALYIGNLADRIATGGGAFRGKWGDVGGMLRSDVLGLQKALVAKGYDVGKADGLPGYKTRRSLGDWQAKNGLKPTCFPDVSLKAAAVTFGWARAFAPQPACLPPSPRKRGEGDSRRHLIFTAVSSERSRHFPSPRLRGEGDGSRLRGIPTLRPPLSASRRIACSARNGRERSSAARSCGAPAAGSVPDGVRSACPQWRRRPGYGADCGGHIRPRSARDKSRSRSSGFRGRA</sequence>
<dbReference type="GO" id="GO:0008933">
    <property type="term" value="F:peptidoglycan lytic transglycosylase activity"/>
    <property type="evidence" value="ECO:0007669"/>
    <property type="project" value="TreeGrafter"/>
</dbReference>
<dbReference type="PANTHER" id="PTHR30163:SF8">
    <property type="entry name" value="LYTIC MUREIN TRANSGLYCOSYLASE"/>
    <property type="match status" value="1"/>
</dbReference>
<feature type="domain" description="Transglycosylase SLT" evidence="4">
    <location>
        <begin position="30"/>
        <end position="335"/>
    </location>
</feature>
<dbReference type="NCBIfam" id="TIGR02283">
    <property type="entry name" value="MltB_2"/>
    <property type="match status" value="1"/>
</dbReference>
<dbReference type="InterPro" id="IPR031304">
    <property type="entry name" value="SLT_2"/>
</dbReference>
<dbReference type="Gene3D" id="1.10.8.350">
    <property type="entry name" value="Bacterial muramidase"/>
    <property type="match status" value="1"/>
</dbReference>
<dbReference type="InterPro" id="IPR002477">
    <property type="entry name" value="Peptidoglycan-bd-like"/>
</dbReference>
<evidence type="ECO:0000259" key="4">
    <source>
        <dbReference type="Pfam" id="PF13406"/>
    </source>
</evidence>
<dbReference type="AlphaFoldDB" id="A0A508WZQ3"/>
<feature type="signal peptide" evidence="2">
    <location>
        <begin position="1"/>
        <end position="21"/>
    </location>
</feature>
<name>A0A508WZQ3_9HYPH</name>
<dbReference type="PANTHER" id="PTHR30163">
    <property type="entry name" value="MEMBRANE-BOUND LYTIC MUREIN TRANSGLYCOSYLASE B"/>
    <property type="match status" value="1"/>
</dbReference>
<dbReference type="SUPFAM" id="SSF53955">
    <property type="entry name" value="Lysozyme-like"/>
    <property type="match status" value="1"/>
</dbReference>
<dbReference type="Pfam" id="PF01471">
    <property type="entry name" value="PG_binding_1"/>
    <property type="match status" value="1"/>
</dbReference>
<dbReference type="SUPFAM" id="SSF47090">
    <property type="entry name" value="PGBD-like"/>
    <property type="match status" value="1"/>
</dbReference>
<feature type="chain" id="PRO_5021445336" evidence="2">
    <location>
        <begin position="22"/>
        <end position="556"/>
    </location>
</feature>
<dbReference type="InterPro" id="IPR036365">
    <property type="entry name" value="PGBD-like_sf"/>
</dbReference>
<dbReference type="CDD" id="cd13399">
    <property type="entry name" value="Slt35-like"/>
    <property type="match status" value="1"/>
</dbReference>
<proteinExistence type="predicted"/>
<feature type="region of interest" description="Disordered" evidence="1">
    <location>
        <begin position="450"/>
        <end position="556"/>
    </location>
</feature>
<dbReference type="Proteomes" id="UP000507954">
    <property type="component" value="Unassembled WGS sequence"/>
</dbReference>